<accession>A0A381VGV7</accession>
<evidence type="ECO:0000256" key="1">
    <source>
        <dbReference type="SAM" id="MobiDB-lite"/>
    </source>
</evidence>
<sequence>MRYFIVALVVSLCWAHQDWLFWPLLSDVQEEHDLVSGIPAGLGFQVALSFATAAVWFLAVWKAWPAELERWASASDSRRGNRNRSRRGQGRKPQGENRPANERTGKDGNRPRRRRGGRGRRGGGNPNSPSRSQ</sequence>
<gene>
    <name evidence="3" type="ORF">METZ01_LOCUS91741</name>
</gene>
<dbReference type="AlphaFoldDB" id="A0A381VGV7"/>
<feature type="compositionally biased region" description="Basic and acidic residues" evidence="1">
    <location>
        <begin position="93"/>
        <end position="110"/>
    </location>
</feature>
<keyword evidence="2" id="KW-0812">Transmembrane</keyword>
<feature type="transmembrane region" description="Helical" evidence="2">
    <location>
        <begin position="39"/>
        <end position="61"/>
    </location>
</feature>
<feature type="compositionally biased region" description="Basic residues" evidence="1">
    <location>
        <begin position="80"/>
        <end position="90"/>
    </location>
</feature>
<feature type="region of interest" description="Disordered" evidence="1">
    <location>
        <begin position="72"/>
        <end position="133"/>
    </location>
</feature>
<proteinExistence type="predicted"/>
<feature type="compositionally biased region" description="Basic residues" evidence="1">
    <location>
        <begin position="111"/>
        <end position="121"/>
    </location>
</feature>
<protein>
    <submittedName>
        <fullName evidence="3">Uncharacterized protein</fullName>
    </submittedName>
</protein>
<evidence type="ECO:0000313" key="3">
    <source>
        <dbReference type="EMBL" id="SVA38887.1"/>
    </source>
</evidence>
<keyword evidence="2" id="KW-1133">Transmembrane helix</keyword>
<evidence type="ECO:0000256" key="2">
    <source>
        <dbReference type="SAM" id="Phobius"/>
    </source>
</evidence>
<organism evidence="3">
    <name type="scientific">marine metagenome</name>
    <dbReference type="NCBI Taxonomy" id="408172"/>
    <lineage>
        <taxon>unclassified sequences</taxon>
        <taxon>metagenomes</taxon>
        <taxon>ecological metagenomes</taxon>
    </lineage>
</organism>
<keyword evidence="2" id="KW-0472">Membrane</keyword>
<dbReference type="EMBL" id="UINC01008647">
    <property type="protein sequence ID" value="SVA38887.1"/>
    <property type="molecule type" value="Genomic_DNA"/>
</dbReference>
<name>A0A381VGV7_9ZZZZ</name>
<reference evidence="3" key="1">
    <citation type="submission" date="2018-05" db="EMBL/GenBank/DDBJ databases">
        <authorList>
            <person name="Lanie J.A."/>
            <person name="Ng W.-L."/>
            <person name="Kazmierczak K.M."/>
            <person name="Andrzejewski T.M."/>
            <person name="Davidsen T.M."/>
            <person name="Wayne K.J."/>
            <person name="Tettelin H."/>
            <person name="Glass J.I."/>
            <person name="Rusch D."/>
            <person name="Podicherti R."/>
            <person name="Tsui H.-C.T."/>
            <person name="Winkler M.E."/>
        </authorList>
    </citation>
    <scope>NUCLEOTIDE SEQUENCE</scope>
</reference>